<dbReference type="Proteomes" id="UP000520767">
    <property type="component" value="Unassembled WGS sequence"/>
</dbReference>
<protein>
    <submittedName>
        <fullName evidence="2">Uncharacterized protein</fullName>
    </submittedName>
</protein>
<comment type="caution">
    <text evidence="2">The sequence shown here is derived from an EMBL/GenBank/DDBJ whole genome shotgun (WGS) entry which is preliminary data.</text>
</comment>
<dbReference type="RefSeq" id="WP_184815310.1">
    <property type="nucleotide sequence ID" value="NZ_JACHJQ010000009.1"/>
</dbReference>
<proteinExistence type="predicted"/>
<feature type="region of interest" description="Disordered" evidence="1">
    <location>
        <begin position="142"/>
        <end position="162"/>
    </location>
</feature>
<evidence type="ECO:0000313" key="3">
    <source>
        <dbReference type="Proteomes" id="UP000520767"/>
    </source>
</evidence>
<accession>A0A7W7QCU6</accession>
<feature type="compositionally biased region" description="Gly residues" evidence="1">
    <location>
        <begin position="147"/>
        <end position="162"/>
    </location>
</feature>
<keyword evidence="3" id="KW-1185">Reference proteome</keyword>
<dbReference type="EMBL" id="JACHJQ010000009">
    <property type="protein sequence ID" value="MBB4911300.1"/>
    <property type="molecule type" value="Genomic_DNA"/>
</dbReference>
<evidence type="ECO:0000256" key="1">
    <source>
        <dbReference type="SAM" id="MobiDB-lite"/>
    </source>
</evidence>
<organism evidence="2 3">
    <name type="scientific">Actinophytocola algeriensis</name>
    <dbReference type="NCBI Taxonomy" id="1768010"/>
    <lineage>
        <taxon>Bacteria</taxon>
        <taxon>Bacillati</taxon>
        <taxon>Actinomycetota</taxon>
        <taxon>Actinomycetes</taxon>
        <taxon>Pseudonocardiales</taxon>
        <taxon>Pseudonocardiaceae</taxon>
    </lineage>
</organism>
<gene>
    <name evidence="2" type="ORF">FHR82_007560</name>
</gene>
<sequence>MRELVNIRRTRRAWNRAASGDVRQVLVGIALPWVRMTADHPVHTVVVPEAGQARLVRLAVTHESPRLAPGPVEVDLFDPEKVRAPARLRPLNGPVVWAFAKRNGGLALTGKPWKLENGWQTSWRDDWPDYIEHTDPEFDSYSKYRGGRGGLGGGDGDGGGGE</sequence>
<evidence type="ECO:0000313" key="2">
    <source>
        <dbReference type="EMBL" id="MBB4911300.1"/>
    </source>
</evidence>
<reference evidence="2 3" key="1">
    <citation type="submission" date="2020-08" db="EMBL/GenBank/DDBJ databases">
        <title>Genomic Encyclopedia of Type Strains, Phase III (KMG-III): the genomes of soil and plant-associated and newly described type strains.</title>
        <authorList>
            <person name="Whitman W."/>
        </authorList>
    </citation>
    <scope>NUCLEOTIDE SEQUENCE [LARGE SCALE GENOMIC DNA]</scope>
    <source>
        <strain evidence="2 3">CECT 8960</strain>
    </source>
</reference>
<name>A0A7W7QCU6_9PSEU</name>
<dbReference type="AlphaFoldDB" id="A0A7W7QCU6"/>